<name>A0ACC2JVY5_9PEZI</name>
<protein>
    <submittedName>
        <fullName evidence="1">Uncharacterized protein</fullName>
    </submittedName>
</protein>
<comment type="caution">
    <text evidence="1">The sequence shown here is derived from an EMBL/GenBank/DDBJ whole genome shotgun (WGS) entry which is preliminary data.</text>
</comment>
<sequence length="248" mass="27304">MCENVPAERSTHSLMTAQHHPSGKHGATCRRFPTKAYVNEEASGGTNNLEVKGFSNFRHVRCPKAPPFPCNICGRYSLHFDSLVVAVDGACPGNGTPNATKSAYGVFFGDDLPDNIADRVPDIPGYSHTNQRAEIIAAIAAIQASREYIYNGGQWPCNDCPTPCAVTHLVIKTDSAYLVNSMTAYIENWRRNGWRTAKGAGVKNKDLWTCLYNLVRLLHDERGVAIDFWHVPRDQNKDADDLANQGLG</sequence>
<evidence type="ECO:0000313" key="1">
    <source>
        <dbReference type="EMBL" id="KAJ8131575.1"/>
    </source>
</evidence>
<dbReference type="EMBL" id="JAPUUL010000266">
    <property type="protein sequence ID" value="KAJ8131575.1"/>
    <property type="molecule type" value="Genomic_DNA"/>
</dbReference>
<gene>
    <name evidence="1" type="ORF">O1611_g2052</name>
</gene>
<evidence type="ECO:0000313" key="2">
    <source>
        <dbReference type="Proteomes" id="UP001153332"/>
    </source>
</evidence>
<accession>A0ACC2JVY5</accession>
<proteinExistence type="predicted"/>
<keyword evidence="2" id="KW-1185">Reference proteome</keyword>
<reference evidence="1" key="1">
    <citation type="submission" date="2022-12" db="EMBL/GenBank/DDBJ databases">
        <title>Genome Sequence of Lasiodiplodia mahajangana.</title>
        <authorList>
            <person name="Buettner E."/>
        </authorList>
    </citation>
    <scope>NUCLEOTIDE SEQUENCE</scope>
    <source>
        <strain evidence="1">VT137</strain>
    </source>
</reference>
<organism evidence="1 2">
    <name type="scientific">Lasiodiplodia mahajangana</name>
    <dbReference type="NCBI Taxonomy" id="1108764"/>
    <lineage>
        <taxon>Eukaryota</taxon>
        <taxon>Fungi</taxon>
        <taxon>Dikarya</taxon>
        <taxon>Ascomycota</taxon>
        <taxon>Pezizomycotina</taxon>
        <taxon>Dothideomycetes</taxon>
        <taxon>Dothideomycetes incertae sedis</taxon>
        <taxon>Botryosphaeriales</taxon>
        <taxon>Botryosphaeriaceae</taxon>
        <taxon>Lasiodiplodia</taxon>
    </lineage>
</organism>
<dbReference type="Proteomes" id="UP001153332">
    <property type="component" value="Unassembled WGS sequence"/>
</dbReference>